<evidence type="ECO:0000313" key="2">
    <source>
        <dbReference type="EMBL" id="CAA9576003.1"/>
    </source>
</evidence>
<dbReference type="AlphaFoldDB" id="A0A6J4VKA5"/>
<name>A0A6J4VKA5_9BACT</name>
<feature type="region of interest" description="Disordered" evidence="1">
    <location>
        <begin position="1"/>
        <end position="34"/>
    </location>
</feature>
<organism evidence="2">
    <name type="scientific">uncultured Thermomicrobiales bacterium</name>
    <dbReference type="NCBI Taxonomy" id="1645740"/>
    <lineage>
        <taxon>Bacteria</taxon>
        <taxon>Pseudomonadati</taxon>
        <taxon>Thermomicrobiota</taxon>
        <taxon>Thermomicrobia</taxon>
        <taxon>Thermomicrobiales</taxon>
        <taxon>environmental samples</taxon>
    </lineage>
</organism>
<evidence type="ECO:0000256" key="1">
    <source>
        <dbReference type="SAM" id="MobiDB-lite"/>
    </source>
</evidence>
<feature type="compositionally biased region" description="Gly residues" evidence="1">
    <location>
        <begin position="195"/>
        <end position="205"/>
    </location>
</feature>
<gene>
    <name evidence="2" type="ORF">AVDCRST_MAG18-2553</name>
</gene>
<feature type="region of interest" description="Disordered" evidence="1">
    <location>
        <begin position="155"/>
        <end position="205"/>
    </location>
</feature>
<accession>A0A6J4VKA5</accession>
<protein>
    <recommendedName>
        <fullName evidence="3">DUF2076 domain-containing protein</fullName>
    </recommendedName>
</protein>
<dbReference type="EMBL" id="CADCWN010000196">
    <property type="protein sequence ID" value="CAA9576003.1"/>
    <property type="molecule type" value="Genomic_DNA"/>
</dbReference>
<proteinExistence type="predicted"/>
<reference evidence="2" key="1">
    <citation type="submission" date="2020-02" db="EMBL/GenBank/DDBJ databases">
        <authorList>
            <person name="Meier V. D."/>
        </authorList>
    </citation>
    <scope>NUCLEOTIDE SEQUENCE</scope>
    <source>
        <strain evidence="2">AVDCRST_MAG18</strain>
    </source>
</reference>
<evidence type="ECO:0008006" key="3">
    <source>
        <dbReference type="Google" id="ProtNLM"/>
    </source>
</evidence>
<feature type="compositionally biased region" description="Gly residues" evidence="1">
    <location>
        <begin position="156"/>
        <end position="165"/>
    </location>
</feature>
<sequence>MGFLRRLFGGGDDREQARQAPMRRSAPGQTADEQAVERYRYMLRTAPPEAIEQAHEEAFARLTPEQRRLALDELTKTASPQERAGASDDPRSLARLATRAEVRQPGTLERSFGGVGMGGGGIGMGGMIAGSLLGSVAGTFIGTAIAQQFFDNDTGFGDGGSGDSAGGETLDAPQDGAGAEPLAAEDPGFDDAGFDFGGDMGGGEA</sequence>